<dbReference type="AlphaFoldDB" id="A0A381PJR5"/>
<feature type="domain" description="MnmG N-terminal" evidence="8">
    <location>
        <begin position="10"/>
        <end position="376"/>
    </location>
</feature>
<evidence type="ECO:0000256" key="5">
    <source>
        <dbReference type="ARBA" id="ARBA00022679"/>
    </source>
</evidence>
<dbReference type="GO" id="GO:0030488">
    <property type="term" value="P:tRNA methylation"/>
    <property type="evidence" value="ECO:0007669"/>
    <property type="project" value="TreeGrafter"/>
</dbReference>
<dbReference type="PANTHER" id="PTHR11806">
    <property type="entry name" value="GLUCOSE INHIBITED DIVISION PROTEIN A"/>
    <property type="match status" value="1"/>
</dbReference>
<dbReference type="HAMAP" id="MF_01037">
    <property type="entry name" value="TrmFO"/>
    <property type="match status" value="1"/>
</dbReference>
<dbReference type="InterPro" id="IPR036188">
    <property type="entry name" value="FAD/NAD-bd_sf"/>
</dbReference>
<dbReference type="GO" id="GO:0002098">
    <property type="term" value="P:tRNA wobble uridine modification"/>
    <property type="evidence" value="ECO:0007669"/>
    <property type="project" value="TreeGrafter"/>
</dbReference>
<gene>
    <name evidence="9" type="ORF">METZ01_LOCUS20109</name>
</gene>
<evidence type="ECO:0000256" key="4">
    <source>
        <dbReference type="ARBA" id="ARBA00022630"/>
    </source>
</evidence>
<dbReference type="PANTHER" id="PTHR11806:SF2">
    <property type="entry name" value="METHYLENETETRAHYDROFOLATE--TRNA-(URACIL-5-)-METHYLTRANSFERASE TRMFO"/>
    <property type="match status" value="1"/>
</dbReference>
<dbReference type="Gene3D" id="3.50.50.60">
    <property type="entry name" value="FAD/NAD(P)-binding domain"/>
    <property type="match status" value="2"/>
</dbReference>
<dbReference type="SUPFAM" id="SSF51905">
    <property type="entry name" value="FAD/NAD(P)-binding domain"/>
    <property type="match status" value="1"/>
</dbReference>
<keyword evidence="4" id="KW-0285">Flavoprotein</keyword>
<dbReference type="Pfam" id="PF01134">
    <property type="entry name" value="GIDA"/>
    <property type="match status" value="1"/>
</dbReference>
<keyword evidence="5" id="KW-0808">Transferase</keyword>
<evidence type="ECO:0000256" key="2">
    <source>
        <dbReference type="ARBA" id="ARBA00022490"/>
    </source>
</evidence>
<keyword evidence="2" id="KW-0963">Cytoplasm</keyword>
<evidence type="ECO:0000313" key="9">
    <source>
        <dbReference type="EMBL" id="SUZ67255.1"/>
    </source>
</evidence>
<evidence type="ECO:0000259" key="8">
    <source>
        <dbReference type="Pfam" id="PF01134"/>
    </source>
</evidence>
<protein>
    <recommendedName>
        <fullName evidence="8">MnmG N-terminal domain-containing protein</fullName>
    </recommendedName>
</protein>
<dbReference type="EMBL" id="UINC01001006">
    <property type="protein sequence ID" value="SUZ67255.1"/>
    <property type="molecule type" value="Genomic_DNA"/>
</dbReference>
<sequence length="445" mass="49283">MQDQKKNQAVAIVGAGLAGSEAAWQLANRGHEVRLFEMRPVRMTAAHKTGECAELVCSNSFKSRSVENAHGLLKAEMALYKSMILETGERFSVPAGQALAIDREAFAESVSAQLKAHPLISFCNEEVTDVEKLIGSHSHVIFATGPLTSDILATSLQEILGTQYLSFYDAIAPVVTAESINMNIAFRASRYGKGDADYINCPMQREQYEDFIEAVLNAEKVELHQFEDIRPFEGCLPIEVMVERGEETLRFGPMKPVGLEHPETGQRFHAVVQLRQENALGSLFNLVGFQTKMTWSAQKEVLAMIPGLENAEFVRLGSVHRNTFINSPALLNPQLNLKSLPNIFFAGQITGVEGYMESTAMGIVAARQVAASLEDREENVPSTETMIGALIHYITESDFSSFQPMNANFGLLDPPEKKMSKSERKAWYAERALKKTADYANRVQK</sequence>
<evidence type="ECO:0000256" key="7">
    <source>
        <dbReference type="ARBA" id="ARBA00022857"/>
    </source>
</evidence>
<dbReference type="InterPro" id="IPR040131">
    <property type="entry name" value="MnmG_N"/>
</dbReference>
<evidence type="ECO:0000256" key="6">
    <source>
        <dbReference type="ARBA" id="ARBA00022827"/>
    </source>
</evidence>
<name>A0A381PJR5_9ZZZZ</name>
<dbReference type="InterPro" id="IPR002218">
    <property type="entry name" value="MnmG-rel"/>
</dbReference>
<keyword evidence="6" id="KW-0274">FAD</keyword>
<dbReference type="InterPro" id="IPR004417">
    <property type="entry name" value="TrmFO"/>
</dbReference>
<comment type="cofactor">
    <cofactor evidence="1">
        <name>FAD</name>
        <dbReference type="ChEBI" id="CHEBI:57692"/>
    </cofactor>
</comment>
<accession>A0A381PJR5</accession>
<dbReference type="GO" id="GO:0050660">
    <property type="term" value="F:flavin adenine dinucleotide binding"/>
    <property type="evidence" value="ECO:0007669"/>
    <property type="project" value="InterPro"/>
</dbReference>
<dbReference type="GO" id="GO:0005829">
    <property type="term" value="C:cytosol"/>
    <property type="evidence" value="ECO:0007669"/>
    <property type="project" value="TreeGrafter"/>
</dbReference>
<evidence type="ECO:0000256" key="3">
    <source>
        <dbReference type="ARBA" id="ARBA00022603"/>
    </source>
</evidence>
<evidence type="ECO:0000256" key="1">
    <source>
        <dbReference type="ARBA" id="ARBA00001974"/>
    </source>
</evidence>
<keyword evidence="7" id="KW-0521">NADP</keyword>
<dbReference type="NCBIfam" id="NF003739">
    <property type="entry name" value="PRK05335.1"/>
    <property type="match status" value="1"/>
</dbReference>
<organism evidence="9">
    <name type="scientific">marine metagenome</name>
    <dbReference type="NCBI Taxonomy" id="408172"/>
    <lineage>
        <taxon>unclassified sequences</taxon>
        <taxon>metagenomes</taxon>
        <taxon>ecological metagenomes</taxon>
    </lineage>
</organism>
<dbReference type="NCBIfam" id="TIGR00137">
    <property type="entry name" value="gid_trmFO"/>
    <property type="match status" value="1"/>
</dbReference>
<keyword evidence="3" id="KW-0489">Methyltransferase</keyword>
<reference evidence="9" key="1">
    <citation type="submission" date="2018-05" db="EMBL/GenBank/DDBJ databases">
        <authorList>
            <person name="Lanie J.A."/>
            <person name="Ng W.-L."/>
            <person name="Kazmierczak K.M."/>
            <person name="Andrzejewski T.M."/>
            <person name="Davidsen T.M."/>
            <person name="Wayne K.J."/>
            <person name="Tettelin H."/>
            <person name="Glass J.I."/>
            <person name="Rusch D."/>
            <person name="Podicherti R."/>
            <person name="Tsui H.-C.T."/>
            <person name="Winkler M.E."/>
        </authorList>
    </citation>
    <scope>NUCLEOTIDE SEQUENCE</scope>
</reference>
<dbReference type="GO" id="GO:0047151">
    <property type="term" value="F:tRNA (uracil(54)-C5)-methyltransferase activity, 5,10-methylenetetrahydrofolate-dependent"/>
    <property type="evidence" value="ECO:0007669"/>
    <property type="project" value="InterPro"/>
</dbReference>
<proteinExistence type="inferred from homology"/>